<keyword evidence="2" id="KW-0808">Transferase</keyword>
<dbReference type="EMBL" id="LGGO01000138">
    <property type="protein sequence ID" value="KUK76533.1"/>
    <property type="molecule type" value="Genomic_DNA"/>
</dbReference>
<keyword evidence="4" id="KW-1133">Transmembrane helix</keyword>
<comment type="caution">
    <text evidence="6">The sequence shown here is derived from an EMBL/GenBank/DDBJ whole genome shotgun (WGS) entry which is preliminary data.</text>
</comment>
<accession>A0A101HGT4</accession>
<dbReference type="Pfam" id="PF13847">
    <property type="entry name" value="Methyltransf_31"/>
    <property type="match status" value="1"/>
</dbReference>
<dbReference type="PANTHER" id="PTHR13610">
    <property type="entry name" value="METHYLTRANSFERASE DOMAIN-CONTAINING PROTEIN"/>
    <property type="match status" value="1"/>
</dbReference>
<name>A0A101HGT4_9BACT</name>
<protein>
    <recommendedName>
        <fullName evidence="5">Methyltransferase domain-containing protein</fullName>
    </recommendedName>
</protein>
<proteinExistence type="predicted"/>
<evidence type="ECO:0000256" key="3">
    <source>
        <dbReference type="ARBA" id="ARBA00022691"/>
    </source>
</evidence>
<reference evidence="7" key="1">
    <citation type="journal article" date="2015" name="MBio">
        <title>Genome-Resolved Metagenomic Analysis Reveals Roles for Candidate Phyla and Other Microbial Community Members in Biogeochemical Transformations in Oil Reservoirs.</title>
        <authorList>
            <person name="Hu P."/>
            <person name="Tom L."/>
            <person name="Singh A."/>
            <person name="Thomas B.C."/>
            <person name="Baker B.J."/>
            <person name="Piceno Y.M."/>
            <person name="Andersen G.L."/>
            <person name="Banfield J.F."/>
        </authorList>
    </citation>
    <scope>NUCLEOTIDE SEQUENCE [LARGE SCALE GENOMIC DNA]</scope>
</reference>
<dbReference type="Gene3D" id="3.40.50.150">
    <property type="entry name" value="Vaccinia Virus protein VP39"/>
    <property type="match status" value="1"/>
</dbReference>
<keyword evidence="1" id="KW-0489">Methyltransferase</keyword>
<dbReference type="InterPro" id="IPR025714">
    <property type="entry name" value="Methyltranfer_dom"/>
</dbReference>
<dbReference type="CDD" id="cd02440">
    <property type="entry name" value="AdoMet_MTases"/>
    <property type="match status" value="1"/>
</dbReference>
<dbReference type="PANTHER" id="PTHR13610:SF9">
    <property type="entry name" value="FI06469P"/>
    <property type="match status" value="1"/>
</dbReference>
<keyword evidence="3" id="KW-0949">S-adenosyl-L-methionine</keyword>
<keyword evidence="4" id="KW-0472">Membrane</keyword>
<evidence type="ECO:0000256" key="4">
    <source>
        <dbReference type="SAM" id="Phobius"/>
    </source>
</evidence>
<dbReference type="SUPFAM" id="SSF53335">
    <property type="entry name" value="S-adenosyl-L-methionine-dependent methyltransferases"/>
    <property type="match status" value="1"/>
</dbReference>
<dbReference type="GO" id="GO:0016279">
    <property type="term" value="F:protein-lysine N-methyltransferase activity"/>
    <property type="evidence" value="ECO:0007669"/>
    <property type="project" value="InterPro"/>
</dbReference>
<keyword evidence="4" id="KW-0812">Transmembrane</keyword>
<organism evidence="6 7">
    <name type="scientific">candidate division WS6 bacterium 34_10</name>
    <dbReference type="NCBI Taxonomy" id="1641389"/>
    <lineage>
        <taxon>Bacteria</taxon>
        <taxon>Candidatus Dojkabacteria</taxon>
    </lineage>
</organism>
<evidence type="ECO:0000259" key="5">
    <source>
        <dbReference type="Pfam" id="PF13847"/>
    </source>
</evidence>
<evidence type="ECO:0000256" key="1">
    <source>
        <dbReference type="ARBA" id="ARBA00022603"/>
    </source>
</evidence>
<evidence type="ECO:0000313" key="6">
    <source>
        <dbReference type="EMBL" id="KUK76533.1"/>
    </source>
</evidence>
<dbReference type="GO" id="GO:0032259">
    <property type="term" value="P:methylation"/>
    <property type="evidence" value="ECO:0007669"/>
    <property type="project" value="UniProtKB-KW"/>
</dbReference>
<feature type="transmembrane region" description="Helical" evidence="4">
    <location>
        <begin position="6"/>
        <end position="30"/>
    </location>
</feature>
<sequence>MILTYILILTLFFIIIFFIVRTAIVAFSMLTEVPFLPSGKLYKEAIKHLKIEKGDKVLDIGSGDGRVLIYAAQKYPKAEFVGVERNFLLVVYSKLLKQIFGLSNLSFHHIKVEDFDISEFNKIYMYLLPEFSDKILMNKKDEIKKGAVILSFHFPFGSKFTAINNPTKYPVKYGNRRDNIYKYIHK</sequence>
<dbReference type="Proteomes" id="UP000053904">
    <property type="component" value="Unassembled WGS sequence"/>
</dbReference>
<evidence type="ECO:0000313" key="7">
    <source>
        <dbReference type="Proteomes" id="UP000053904"/>
    </source>
</evidence>
<dbReference type="InterPro" id="IPR026170">
    <property type="entry name" value="FAM173A/B"/>
</dbReference>
<evidence type="ECO:0000256" key="2">
    <source>
        <dbReference type="ARBA" id="ARBA00022679"/>
    </source>
</evidence>
<feature type="domain" description="Methyltransferase" evidence="5">
    <location>
        <begin position="52"/>
        <end position="120"/>
    </location>
</feature>
<dbReference type="InterPro" id="IPR029063">
    <property type="entry name" value="SAM-dependent_MTases_sf"/>
</dbReference>
<dbReference type="AlphaFoldDB" id="A0A101HGT4"/>
<gene>
    <name evidence="6" type="ORF">XD93_0858</name>
</gene>